<feature type="region of interest" description="Disordered" evidence="1">
    <location>
        <begin position="1"/>
        <end position="126"/>
    </location>
</feature>
<proteinExistence type="predicted"/>
<dbReference type="Proteomes" id="UP001140560">
    <property type="component" value="Unassembled WGS sequence"/>
</dbReference>
<sequence>MSSTSMPSKRKQADVEPTTNSLPPNPAKKVKLSLPEPSKPTLKMTEKIKLRSHSLPRARPEAINKVKPSSQDSSKATSCQTSEKVKLRSQDTPKATTLKKRKTSDDVSDPVPTYHNPAKKAKLSSVSTKKVTSKDVTKSATTPLPTTFSTAKSTLIPRGNRAKATLGQQDDSLLRVLCDDSKTGEAKELHFRKIPHSMVDWNKPQHIKDINSWRNQIYGRAGVKSKQVTMWHEEEELWFELYFHLSIAESRSRGMLLPKTKEVLDAFNKTFVGCVLTDKEGNELEARAERQLNAFASKFNRMCPELKARLNQSVFGKSGDIFLPKITNGMLEEYRQMRSEMAAQGITEESEYSDNIEVWQTFLSHLPSSSDGEAQEDTLLSEEDSEAAATLVSMANAG</sequence>
<evidence type="ECO:0000313" key="3">
    <source>
        <dbReference type="Proteomes" id="UP001140560"/>
    </source>
</evidence>
<feature type="compositionally biased region" description="Polar residues" evidence="1">
    <location>
        <begin position="67"/>
        <end position="82"/>
    </location>
</feature>
<evidence type="ECO:0000256" key="1">
    <source>
        <dbReference type="SAM" id="MobiDB-lite"/>
    </source>
</evidence>
<dbReference type="OrthoDB" id="3687991at2759"/>
<evidence type="ECO:0000313" key="2">
    <source>
        <dbReference type="EMBL" id="KAJ4371262.1"/>
    </source>
</evidence>
<keyword evidence="3" id="KW-1185">Reference proteome</keyword>
<comment type="caution">
    <text evidence="2">The sequence shown here is derived from an EMBL/GenBank/DDBJ whole genome shotgun (WGS) entry which is preliminary data.</text>
</comment>
<dbReference type="AlphaFoldDB" id="A0A9W8Y998"/>
<reference evidence="2" key="1">
    <citation type="submission" date="2022-10" db="EMBL/GenBank/DDBJ databases">
        <title>Tapping the CABI collections for fungal endophytes: first genome assemblies for Collariella, Neodidymelliopsis, Ascochyta clinopodiicola, Didymella pomorum, Didymosphaeria variabile, Neocosmospora piperis and Neocucurbitaria cava.</title>
        <authorList>
            <person name="Hill R."/>
        </authorList>
    </citation>
    <scope>NUCLEOTIDE SEQUENCE</scope>
    <source>
        <strain evidence="2">IMI 356814</strain>
    </source>
</reference>
<dbReference type="EMBL" id="JAPEUY010000007">
    <property type="protein sequence ID" value="KAJ4371262.1"/>
    <property type="molecule type" value="Genomic_DNA"/>
</dbReference>
<name>A0A9W8Y998_9PLEO</name>
<protein>
    <submittedName>
        <fullName evidence="2">Uncharacterized protein</fullName>
    </submittedName>
</protein>
<gene>
    <name evidence="2" type="ORF">N0V83_004479</name>
</gene>
<organism evidence="2 3">
    <name type="scientific">Neocucurbitaria cava</name>
    <dbReference type="NCBI Taxonomy" id="798079"/>
    <lineage>
        <taxon>Eukaryota</taxon>
        <taxon>Fungi</taxon>
        <taxon>Dikarya</taxon>
        <taxon>Ascomycota</taxon>
        <taxon>Pezizomycotina</taxon>
        <taxon>Dothideomycetes</taxon>
        <taxon>Pleosporomycetidae</taxon>
        <taxon>Pleosporales</taxon>
        <taxon>Pleosporineae</taxon>
        <taxon>Cucurbitariaceae</taxon>
        <taxon>Neocucurbitaria</taxon>
    </lineage>
</organism>
<accession>A0A9W8Y998</accession>